<protein>
    <submittedName>
        <fullName evidence="1">Uncharacterized protein</fullName>
    </submittedName>
</protein>
<sequence>MPWVYHNVPSTMNASLAMSRDCDASWKFLRGVTQNCIFSSKVIKSAAPIRKAKVMELMLQITAMERAAVTVNVEHVVFATFNNIIFLNLKPKAMFGILVRIYPH</sequence>
<name>A0AAD4P896_PERFH</name>
<proteinExistence type="predicted"/>
<evidence type="ECO:0000313" key="2">
    <source>
        <dbReference type="Proteomes" id="UP001190926"/>
    </source>
</evidence>
<reference evidence="1 2" key="1">
    <citation type="journal article" date="2021" name="Nat. Commun.">
        <title>Incipient diploidization of the medicinal plant Perilla within 10,000 years.</title>
        <authorList>
            <person name="Zhang Y."/>
            <person name="Shen Q."/>
            <person name="Leng L."/>
            <person name="Zhang D."/>
            <person name="Chen S."/>
            <person name="Shi Y."/>
            <person name="Ning Z."/>
            <person name="Chen S."/>
        </authorList>
    </citation>
    <scope>NUCLEOTIDE SEQUENCE [LARGE SCALE GENOMIC DNA]</scope>
    <source>
        <strain evidence="2">cv. PC099</strain>
    </source>
</reference>
<accession>A0AAD4P896</accession>
<organism evidence="1 2">
    <name type="scientific">Perilla frutescens var. hirtella</name>
    <name type="common">Perilla citriodora</name>
    <name type="synonym">Perilla setoyensis</name>
    <dbReference type="NCBI Taxonomy" id="608512"/>
    <lineage>
        <taxon>Eukaryota</taxon>
        <taxon>Viridiplantae</taxon>
        <taxon>Streptophyta</taxon>
        <taxon>Embryophyta</taxon>
        <taxon>Tracheophyta</taxon>
        <taxon>Spermatophyta</taxon>
        <taxon>Magnoliopsida</taxon>
        <taxon>eudicotyledons</taxon>
        <taxon>Gunneridae</taxon>
        <taxon>Pentapetalae</taxon>
        <taxon>asterids</taxon>
        <taxon>lamiids</taxon>
        <taxon>Lamiales</taxon>
        <taxon>Lamiaceae</taxon>
        <taxon>Nepetoideae</taxon>
        <taxon>Elsholtzieae</taxon>
        <taxon>Perilla</taxon>
    </lineage>
</organism>
<dbReference type="AlphaFoldDB" id="A0AAD4P896"/>
<evidence type="ECO:0000313" key="1">
    <source>
        <dbReference type="EMBL" id="KAH6829615.1"/>
    </source>
</evidence>
<comment type="caution">
    <text evidence="1">The sequence shown here is derived from an EMBL/GenBank/DDBJ whole genome shotgun (WGS) entry which is preliminary data.</text>
</comment>
<keyword evidence="2" id="KW-1185">Reference proteome</keyword>
<gene>
    <name evidence="1" type="ORF">C2S53_011394</name>
</gene>
<dbReference type="Proteomes" id="UP001190926">
    <property type="component" value="Unassembled WGS sequence"/>
</dbReference>
<dbReference type="EMBL" id="SDAM02000106">
    <property type="protein sequence ID" value="KAH6829615.1"/>
    <property type="molecule type" value="Genomic_DNA"/>
</dbReference>